<protein>
    <submittedName>
        <fullName evidence="3">Uncharacterized protein</fullName>
    </submittedName>
</protein>
<dbReference type="AlphaFoldDB" id="A0AAE0EU48"/>
<evidence type="ECO:0000256" key="1">
    <source>
        <dbReference type="SAM" id="MobiDB-lite"/>
    </source>
</evidence>
<evidence type="ECO:0000256" key="2">
    <source>
        <dbReference type="SAM" id="Phobius"/>
    </source>
</evidence>
<dbReference type="EMBL" id="LGRX02034056">
    <property type="protein sequence ID" value="KAK3238990.1"/>
    <property type="molecule type" value="Genomic_DNA"/>
</dbReference>
<keyword evidence="4" id="KW-1185">Reference proteome</keyword>
<gene>
    <name evidence="3" type="ORF">CYMTET_51049</name>
</gene>
<reference evidence="3 4" key="1">
    <citation type="journal article" date="2015" name="Genome Biol. Evol.">
        <title>Comparative Genomics of a Bacterivorous Green Alga Reveals Evolutionary Causalities and Consequences of Phago-Mixotrophic Mode of Nutrition.</title>
        <authorList>
            <person name="Burns J.A."/>
            <person name="Paasch A."/>
            <person name="Narechania A."/>
            <person name="Kim E."/>
        </authorList>
    </citation>
    <scope>NUCLEOTIDE SEQUENCE [LARGE SCALE GENOMIC DNA]</scope>
    <source>
        <strain evidence="3 4">PLY_AMNH</strain>
    </source>
</reference>
<comment type="caution">
    <text evidence="3">The sequence shown here is derived from an EMBL/GenBank/DDBJ whole genome shotgun (WGS) entry which is preliminary data.</text>
</comment>
<evidence type="ECO:0000313" key="3">
    <source>
        <dbReference type="EMBL" id="KAK3238990.1"/>
    </source>
</evidence>
<keyword evidence="2" id="KW-0472">Membrane</keyword>
<feature type="compositionally biased region" description="Pro residues" evidence="1">
    <location>
        <begin position="251"/>
        <end position="261"/>
    </location>
</feature>
<dbReference type="Proteomes" id="UP001190700">
    <property type="component" value="Unassembled WGS sequence"/>
</dbReference>
<evidence type="ECO:0000313" key="4">
    <source>
        <dbReference type="Proteomes" id="UP001190700"/>
    </source>
</evidence>
<feature type="transmembrane region" description="Helical" evidence="2">
    <location>
        <begin position="48"/>
        <end position="64"/>
    </location>
</feature>
<keyword evidence="2" id="KW-1133">Transmembrane helix</keyword>
<organism evidence="3 4">
    <name type="scientific">Cymbomonas tetramitiformis</name>
    <dbReference type="NCBI Taxonomy" id="36881"/>
    <lineage>
        <taxon>Eukaryota</taxon>
        <taxon>Viridiplantae</taxon>
        <taxon>Chlorophyta</taxon>
        <taxon>Pyramimonadophyceae</taxon>
        <taxon>Pyramimonadales</taxon>
        <taxon>Pyramimonadaceae</taxon>
        <taxon>Cymbomonas</taxon>
    </lineage>
</organism>
<name>A0AAE0EU48_9CHLO</name>
<proteinExistence type="predicted"/>
<sequence>MVKRNDLNSSGCKQAAPKSIAGYPLPPGSKVYQAGSAKRFFSALQQPVQNGIIGLTAIIFAYVVKRRRKGRVIKVSTEEEWDATLEKSNRSAKGQVALTLPSWDERPRQLVRDLRTLSRDPKLRCFNFAFIRTSPLQYPEAPASKGLKDSLASASWSLLGKAGTFLGTMLDPRAQVRFSSVSQAPYLNNSQPSGGPVIQVMHRDMLRGTFSLVPSSTIEDIHAFLLEHADSVRLSATGRPYSDHRRTQAPRLPPRGPKGQG</sequence>
<accession>A0AAE0EU48</accession>
<keyword evidence="2" id="KW-0812">Transmembrane</keyword>
<feature type="region of interest" description="Disordered" evidence="1">
    <location>
        <begin position="236"/>
        <end position="261"/>
    </location>
</feature>